<dbReference type="CDD" id="cd16183">
    <property type="entry name" value="EFh_PEF_ALG-2"/>
    <property type="match status" value="1"/>
</dbReference>
<name>A0AAN8NQX2_POLSC</name>
<dbReference type="EMBL" id="JAWJWE010000041">
    <property type="protein sequence ID" value="KAK6618737.1"/>
    <property type="molecule type" value="Genomic_DNA"/>
</dbReference>
<keyword evidence="5" id="KW-0106">Calcium</keyword>
<dbReference type="InterPro" id="IPR011992">
    <property type="entry name" value="EF-hand-dom_pair"/>
</dbReference>
<evidence type="ECO:0000256" key="5">
    <source>
        <dbReference type="ARBA" id="ARBA00022837"/>
    </source>
</evidence>
<dbReference type="Gene3D" id="1.10.238.10">
    <property type="entry name" value="EF-hand"/>
    <property type="match status" value="1"/>
</dbReference>
<evidence type="ECO:0000256" key="2">
    <source>
        <dbReference type="ARBA" id="ARBA00022490"/>
    </source>
</evidence>
<evidence type="ECO:0000313" key="9">
    <source>
        <dbReference type="Proteomes" id="UP001359485"/>
    </source>
</evidence>
<dbReference type="PROSITE" id="PS00018">
    <property type="entry name" value="EF_HAND_1"/>
    <property type="match status" value="2"/>
</dbReference>
<comment type="subcellular location">
    <subcellularLocation>
        <location evidence="1">Cytoplasm</location>
    </subcellularLocation>
</comment>
<evidence type="ECO:0000256" key="3">
    <source>
        <dbReference type="ARBA" id="ARBA00022723"/>
    </source>
</evidence>
<accession>A0AAN8NQX2</accession>
<dbReference type="AlphaFoldDB" id="A0AAN8NQX2"/>
<organism evidence="7 10">
    <name type="scientific">Polyplax serrata</name>
    <name type="common">Common mouse louse</name>
    <dbReference type="NCBI Taxonomy" id="468196"/>
    <lineage>
        <taxon>Eukaryota</taxon>
        <taxon>Metazoa</taxon>
        <taxon>Ecdysozoa</taxon>
        <taxon>Arthropoda</taxon>
        <taxon>Hexapoda</taxon>
        <taxon>Insecta</taxon>
        <taxon>Pterygota</taxon>
        <taxon>Neoptera</taxon>
        <taxon>Paraneoptera</taxon>
        <taxon>Psocodea</taxon>
        <taxon>Troctomorpha</taxon>
        <taxon>Phthiraptera</taxon>
        <taxon>Anoplura</taxon>
        <taxon>Polyplacidae</taxon>
        <taxon>Polyplax</taxon>
    </lineage>
</organism>
<evidence type="ECO:0000313" key="8">
    <source>
        <dbReference type="EMBL" id="KAK6622030.1"/>
    </source>
</evidence>
<proteinExistence type="predicted"/>
<dbReference type="InterPro" id="IPR002048">
    <property type="entry name" value="EF_hand_dom"/>
</dbReference>
<dbReference type="GO" id="GO:0048306">
    <property type="term" value="F:calcium-dependent protein binding"/>
    <property type="evidence" value="ECO:0007669"/>
    <property type="project" value="UniProtKB-ARBA"/>
</dbReference>
<evidence type="ECO:0000259" key="6">
    <source>
        <dbReference type="PROSITE" id="PS50222"/>
    </source>
</evidence>
<keyword evidence="2" id="KW-0963">Cytoplasm</keyword>
<evidence type="ECO:0000256" key="4">
    <source>
        <dbReference type="ARBA" id="ARBA00022737"/>
    </source>
</evidence>
<reference evidence="7 10" key="1">
    <citation type="submission" date="2023-10" db="EMBL/GenBank/DDBJ databases">
        <title>Genomes of two closely related lineages of the louse Polyplax serrata with different host specificities.</title>
        <authorList>
            <person name="Martinu J."/>
            <person name="Tarabai H."/>
            <person name="Stefka J."/>
            <person name="Hypsa V."/>
        </authorList>
    </citation>
    <scope>NUCLEOTIDE SEQUENCE [LARGE SCALE GENOMIC DNA]</scope>
    <source>
        <strain evidence="8">98ZLc_SE</strain>
        <strain evidence="7">HR10_N</strain>
    </source>
</reference>
<dbReference type="PANTHER" id="PTHR46212">
    <property type="entry name" value="PEFLIN"/>
    <property type="match status" value="1"/>
</dbReference>
<evidence type="ECO:0000256" key="1">
    <source>
        <dbReference type="ARBA" id="ARBA00004496"/>
    </source>
</evidence>
<dbReference type="InterPro" id="IPR051426">
    <property type="entry name" value="Peflin/Sorcin_CaBP"/>
</dbReference>
<protein>
    <submittedName>
        <fullName evidence="7">Programmed cell death protein 6</fullName>
    </submittedName>
</protein>
<dbReference type="PANTHER" id="PTHR46212:SF9">
    <property type="entry name" value="PROGRAMMED CELL DEATH PROTEIN 6"/>
    <property type="match status" value="1"/>
</dbReference>
<dbReference type="GO" id="GO:0005737">
    <property type="term" value="C:cytoplasm"/>
    <property type="evidence" value="ECO:0007669"/>
    <property type="project" value="UniProtKB-SubCell"/>
</dbReference>
<feature type="domain" description="EF-hand" evidence="6">
    <location>
        <begin position="8"/>
        <end position="43"/>
    </location>
</feature>
<dbReference type="SUPFAM" id="SSF47473">
    <property type="entry name" value="EF-hand"/>
    <property type="match status" value="1"/>
</dbReference>
<keyword evidence="3" id="KW-0479">Metal-binding</keyword>
<dbReference type="GO" id="GO:0005509">
    <property type="term" value="F:calcium ion binding"/>
    <property type="evidence" value="ECO:0007669"/>
    <property type="project" value="InterPro"/>
</dbReference>
<keyword evidence="4" id="KW-0677">Repeat</keyword>
<feature type="domain" description="EF-hand" evidence="6">
    <location>
        <begin position="75"/>
        <end position="110"/>
    </location>
</feature>
<dbReference type="FunFam" id="1.10.238.10:FF:000003">
    <property type="entry name" value="Calmodulin A"/>
    <property type="match status" value="1"/>
</dbReference>
<dbReference type="Pfam" id="PF13499">
    <property type="entry name" value="EF-hand_7"/>
    <property type="match status" value="2"/>
</dbReference>
<keyword evidence="9" id="KW-1185">Reference proteome</keyword>
<evidence type="ECO:0000313" key="7">
    <source>
        <dbReference type="EMBL" id="KAK6618737.1"/>
    </source>
</evidence>
<evidence type="ECO:0000313" key="10">
    <source>
        <dbReference type="Proteomes" id="UP001372834"/>
    </source>
</evidence>
<comment type="caution">
    <text evidence="7">The sequence shown here is derived from an EMBL/GenBank/DDBJ whole genome shotgun (WGS) entry which is preliminary data.</text>
</comment>
<dbReference type="Proteomes" id="UP001372834">
    <property type="component" value="Unassembled WGS sequence"/>
</dbReference>
<dbReference type="EMBL" id="JAWJWF010000047">
    <property type="protein sequence ID" value="KAK6622030.1"/>
    <property type="molecule type" value="Genomic_DNA"/>
</dbReference>
<gene>
    <name evidence="7" type="primary">PDCD6</name>
    <name evidence="7" type="ORF">RUM43_013128</name>
    <name evidence="8" type="ORF">RUM44_001837</name>
</gene>
<sequence>MSYSSQLPPKDFLWSVFQRVDKDGSGAISEEELQQALSNGTWTPFNPQTIRLMISMFDRAHTGTISFDEFGALWKYVTDWQTCFRSFDRDGSGTIDKTEFQTALQTFGYRLSEQIIDLLIKRFDRSNNGSIRFDDFIACCIVLHMLTSAFRQQDTDLDGVITVGYEEFLSMILMTVIM</sequence>
<dbReference type="InterPro" id="IPR018247">
    <property type="entry name" value="EF_Hand_1_Ca_BS"/>
</dbReference>
<dbReference type="PROSITE" id="PS50222">
    <property type="entry name" value="EF_HAND_2"/>
    <property type="match status" value="3"/>
</dbReference>
<dbReference type="Proteomes" id="UP001359485">
    <property type="component" value="Unassembled WGS sequence"/>
</dbReference>
<dbReference type="SMART" id="SM00054">
    <property type="entry name" value="EFh"/>
    <property type="match status" value="5"/>
</dbReference>
<feature type="domain" description="EF-hand" evidence="6">
    <location>
        <begin position="111"/>
        <end position="146"/>
    </location>
</feature>